<sequence>MIAHITKRSFSSTLKSTLKDSSKAAATLVDLRSSNITTNYSNNIGNSWKSFAEYRKSAIQHGPLKKNLLLKNNDIEPILTENKDYGVSQSFAEKARSINYRV</sequence>
<name>K0KQL5_WICCF</name>
<organism evidence="1 2">
    <name type="scientific">Wickerhamomyces ciferrii (strain ATCC 14091 / BCRC 22168 / CBS 111 / JCM 3599 / NBRC 0793 / NRRL Y-1031 F-60-10)</name>
    <name type="common">Yeast</name>
    <name type="synonym">Pichia ciferrii</name>
    <dbReference type="NCBI Taxonomy" id="1206466"/>
    <lineage>
        <taxon>Eukaryota</taxon>
        <taxon>Fungi</taxon>
        <taxon>Dikarya</taxon>
        <taxon>Ascomycota</taxon>
        <taxon>Saccharomycotina</taxon>
        <taxon>Saccharomycetes</taxon>
        <taxon>Phaffomycetales</taxon>
        <taxon>Wickerhamomycetaceae</taxon>
        <taxon>Wickerhamomyces</taxon>
    </lineage>
</organism>
<dbReference type="EMBL" id="CAIF01000083">
    <property type="protein sequence ID" value="CCH43553.1"/>
    <property type="molecule type" value="Genomic_DNA"/>
</dbReference>
<dbReference type="HOGENOM" id="CLU_2279636_0_0_1"/>
<reference evidence="1 2" key="1">
    <citation type="journal article" date="2012" name="Eukaryot. Cell">
        <title>Draft genome sequence of Wickerhamomyces ciferrii NRRL Y-1031 F-60-10.</title>
        <authorList>
            <person name="Schneider J."/>
            <person name="Andrea H."/>
            <person name="Blom J."/>
            <person name="Jaenicke S."/>
            <person name="Ruckert C."/>
            <person name="Schorsch C."/>
            <person name="Szczepanowski R."/>
            <person name="Farwick M."/>
            <person name="Goesmann A."/>
            <person name="Puhler A."/>
            <person name="Schaffer S."/>
            <person name="Tauch A."/>
            <person name="Kohler T."/>
            <person name="Brinkrolf K."/>
        </authorList>
    </citation>
    <scope>NUCLEOTIDE SEQUENCE [LARGE SCALE GENOMIC DNA]</scope>
    <source>
        <strain evidence="2">ATCC 14091 / BCRC 22168 / CBS 111 / JCM 3599 / NBRC 0793 / NRRL Y-1031 F-60-10</strain>
    </source>
</reference>
<dbReference type="Proteomes" id="UP000009328">
    <property type="component" value="Unassembled WGS sequence"/>
</dbReference>
<accession>K0KQL5</accession>
<proteinExistence type="predicted"/>
<dbReference type="AlphaFoldDB" id="K0KQL5"/>
<protein>
    <submittedName>
        <fullName evidence="1">Uncharacterized protein</fullName>
    </submittedName>
</protein>
<evidence type="ECO:0000313" key="2">
    <source>
        <dbReference type="Proteomes" id="UP000009328"/>
    </source>
</evidence>
<gene>
    <name evidence="1" type="ORF">BN7_3105</name>
</gene>
<dbReference type="InParanoid" id="K0KQL5"/>
<evidence type="ECO:0000313" key="1">
    <source>
        <dbReference type="EMBL" id="CCH43553.1"/>
    </source>
</evidence>
<keyword evidence="2" id="KW-1185">Reference proteome</keyword>
<comment type="caution">
    <text evidence="1">The sequence shown here is derived from an EMBL/GenBank/DDBJ whole genome shotgun (WGS) entry which is preliminary data.</text>
</comment>